<dbReference type="InterPro" id="IPR051057">
    <property type="entry name" value="PI-PLC_domain"/>
</dbReference>
<dbReference type="Proteomes" id="UP000636800">
    <property type="component" value="Unassembled WGS sequence"/>
</dbReference>
<evidence type="ECO:0000313" key="2">
    <source>
        <dbReference type="EMBL" id="KAG0484985.1"/>
    </source>
</evidence>
<feature type="region of interest" description="Disordered" evidence="1">
    <location>
        <begin position="137"/>
        <end position="230"/>
    </location>
</feature>
<evidence type="ECO:0000313" key="3">
    <source>
        <dbReference type="Proteomes" id="UP000636800"/>
    </source>
</evidence>
<name>A0A835R3S9_VANPL</name>
<keyword evidence="3" id="KW-1185">Reference proteome</keyword>
<dbReference type="AlphaFoldDB" id="A0A835R3S9"/>
<gene>
    <name evidence="2" type="ORF">HPP92_009064</name>
</gene>
<feature type="compositionally biased region" description="Polar residues" evidence="1">
    <location>
        <begin position="215"/>
        <end position="230"/>
    </location>
</feature>
<comment type="caution">
    <text evidence="2">The sequence shown here is derived from an EMBL/GenBank/DDBJ whole genome shotgun (WGS) entry which is preliminary data.</text>
</comment>
<sequence>MGSQLSKQVERRKAIAAEKKILSDLLSSSGDSFPCSDFHPSDRSSWMTSLCPLNKLRLSHIVWPGTHDSATDRIGVPLITRPFAQCQSRSIYSQLAVGVRVLDVRVQQDRRVCHGILTTYLVDHVLSELCRFLDDHPPSSSSSRSAPSLATTIPRTSSPSSSTASLTASFTRTTPSSHAPSPRSFPARSSASGSLARPRSPAMAGRFGARGIYGTTGSTRICPTPNSKAT</sequence>
<evidence type="ECO:0000256" key="1">
    <source>
        <dbReference type="SAM" id="MobiDB-lite"/>
    </source>
</evidence>
<proteinExistence type="predicted"/>
<dbReference type="GO" id="GO:0008081">
    <property type="term" value="F:phosphoric diester hydrolase activity"/>
    <property type="evidence" value="ECO:0007669"/>
    <property type="project" value="InterPro"/>
</dbReference>
<dbReference type="OrthoDB" id="118550at2759"/>
<evidence type="ECO:0008006" key="4">
    <source>
        <dbReference type="Google" id="ProtNLM"/>
    </source>
</evidence>
<dbReference type="InterPro" id="IPR017946">
    <property type="entry name" value="PLC-like_Pdiesterase_TIM-brl"/>
</dbReference>
<dbReference type="PROSITE" id="PS50007">
    <property type="entry name" value="PIPLC_X_DOMAIN"/>
    <property type="match status" value="1"/>
</dbReference>
<dbReference type="EMBL" id="JADCNL010000004">
    <property type="protein sequence ID" value="KAG0484985.1"/>
    <property type="molecule type" value="Genomic_DNA"/>
</dbReference>
<feature type="compositionally biased region" description="Low complexity" evidence="1">
    <location>
        <begin position="138"/>
        <end position="194"/>
    </location>
</feature>
<protein>
    <recommendedName>
        <fullName evidence="4">Phosphatidylinositol-specific phospholipase C X domain-containing protein</fullName>
    </recommendedName>
</protein>
<reference evidence="2 3" key="1">
    <citation type="journal article" date="2020" name="Nat. Food">
        <title>A phased Vanilla planifolia genome enables genetic improvement of flavour and production.</title>
        <authorList>
            <person name="Hasing T."/>
            <person name="Tang H."/>
            <person name="Brym M."/>
            <person name="Khazi F."/>
            <person name="Huang T."/>
            <person name="Chambers A.H."/>
        </authorList>
    </citation>
    <scope>NUCLEOTIDE SEQUENCE [LARGE SCALE GENOMIC DNA]</scope>
    <source>
        <tissue evidence="2">Leaf</tissue>
    </source>
</reference>
<dbReference type="Gene3D" id="3.20.20.190">
    <property type="entry name" value="Phosphatidylinositol (PI) phosphodiesterase"/>
    <property type="match status" value="1"/>
</dbReference>
<organism evidence="2 3">
    <name type="scientific">Vanilla planifolia</name>
    <name type="common">Vanilla</name>
    <dbReference type="NCBI Taxonomy" id="51239"/>
    <lineage>
        <taxon>Eukaryota</taxon>
        <taxon>Viridiplantae</taxon>
        <taxon>Streptophyta</taxon>
        <taxon>Embryophyta</taxon>
        <taxon>Tracheophyta</taxon>
        <taxon>Spermatophyta</taxon>
        <taxon>Magnoliopsida</taxon>
        <taxon>Liliopsida</taxon>
        <taxon>Asparagales</taxon>
        <taxon>Orchidaceae</taxon>
        <taxon>Vanilloideae</taxon>
        <taxon>Vanilleae</taxon>
        <taxon>Vanilla</taxon>
    </lineage>
</organism>
<accession>A0A835R3S9</accession>
<dbReference type="PANTHER" id="PTHR13593">
    <property type="match status" value="1"/>
</dbReference>
<dbReference type="PANTHER" id="PTHR13593:SF113">
    <property type="entry name" value="SI:DKEY-266F7.9"/>
    <property type="match status" value="1"/>
</dbReference>
<dbReference type="GO" id="GO:0006629">
    <property type="term" value="P:lipid metabolic process"/>
    <property type="evidence" value="ECO:0007669"/>
    <property type="project" value="InterPro"/>
</dbReference>
<dbReference type="SUPFAM" id="SSF51695">
    <property type="entry name" value="PLC-like phosphodiesterases"/>
    <property type="match status" value="1"/>
</dbReference>